<dbReference type="Proteomes" id="UP001432059">
    <property type="component" value="Chromosome"/>
</dbReference>
<proteinExistence type="predicted"/>
<dbReference type="GO" id="GO:0016491">
    <property type="term" value="F:oxidoreductase activity"/>
    <property type="evidence" value="ECO:0007669"/>
    <property type="project" value="InterPro"/>
</dbReference>
<evidence type="ECO:0000313" key="2">
    <source>
        <dbReference type="EMBL" id="WOC52662.1"/>
    </source>
</evidence>
<dbReference type="GO" id="GO:0005829">
    <property type="term" value="C:cytosol"/>
    <property type="evidence" value="ECO:0007669"/>
    <property type="project" value="TreeGrafter"/>
</dbReference>
<dbReference type="EMBL" id="CP136426">
    <property type="protein sequence ID" value="WOC52662.1"/>
    <property type="molecule type" value="Genomic_DNA"/>
</dbReference>
<dbReference type="GO" id="GO:0010181">
    <property type="term" value="F:FMN binding"/>
    <property type="evidence" value="ECO:0007669"/>
    <property type="project" value="TreeGrafter"/>
</dbReference>
<gene>
    <name evidence="2" type="ORF">BPO_2015</name>
</gene>
<dbReference type="AlphaFoldDB" id="A0AAU0F4J5"/>
<dbReference type="InterPro" id="IPR005025">
    <property type="entry name" value="FMN_Rdtase-like_dom"/>
</dbReference>
<name>A0AAU0F4J5_9FLAO</name>
<dbReference type="InterPro" id="IPR029039">
    <property type="entry name" value="Flavoprotein-like_sf"/>
</dbReference>
<dbReference type="Pfam" id="PF03358">
    <property type="entry name" value="FMN_red"/>
    <property type="match status" value="1"/>
</dbReference>
<dbReference type="PANTHER" id="PTHR30543">
    <property type="entry name" value="CHROMATE REDUCTASE"/>
    <property type="match status" value="1"/>
</dbReference>
<dbReference type="KEGG" id="bpor:BPO_2015"/>
<evidence type="ECO:0000259" key="1">
    <source>
        <dbReference type="Pfam" id="PF03358"/>
    </source>
</evidence>
<evidence type="ECO:0000313" key="3">
    <source>
        <dbReference type="Proteomes" id="UP001432059"/>
    </source>
</evidence>
<dbReference type="Gene3D" id="3.40.50.360">
    <property type="match status" value="1"/>
</dbReference>
<dbReference type="RefSeq" id="WP_327984025.1">
    <property type="nucleotide sequence ID" value="NZ_CP136426.1"/>
</dbReference>
<dbReference type="InterPro" id="IPR050712">
    <property type="entry name" value="NAD(P)H-dep_reductase"/>
</dbReference>
<accession>A0AAU0F4J5</accession>
<sequence>MKILAFAGSTSQHSINKQLVNYAASLFSRHRVEVLDLNDYEMPIYCIDKETQHGIPQPALDFAAKVDDADFILLSLAEYNGAYTTAFKNIFDWISRVPNRTAWGDKPMLLMATSPGARGGASVLDIAKNRFPHSGAEVVDTFSLPSFGSHFDSERQCISNPEKDEELKAIVAKIIG</sequence>
<protein>
    <submittedName>
        <fullName evidence="2">NADPH-dependent FMN reductase</fullName>
    </submittedName>
</protein>
<dbReference type="PANTHER" id="PTHR30543:SF21">
    <property type="entry name" value="NAD(P)H-DEPENDENT FMN REDUCTASE LOT6"/>
    <property type="match status" value="1"/>
</dbReference>
<feature type="domain" description="NADPH-dependent FMN reductase-like" evidence="1">
    <location>
        <begin position="1"/>
        <end position="141"/>
    </location>
</feature>
<organism evidence="2 3">
    <name type="scientific">Bergeyella porcorum</name>
    <dbReference type="NCBI Taxonomy" id="1735111"/>
    <lineage>
        <taxon>Bacteria</taxon>
        <taxon>Pseudomonadati</taxon>
        <taxon>Bacteroidota</taxon>
        <taxon>Flavobacteriia</taxon>
        <taxon>Flavobacteriales</taxon>
        <taxon>Weeksellaceae</taxon>
        <taxon>Bergeyella</taxon>
    </lineage>
</organism>
<dbReference type="SUPFAM" id="SSF52218">
    <property type="entry name" value="Flavoproteins"/>
    <property type="match status" value="1"/>
</dbReference>
<keyword evidence="3" id="KW-1185">Reference proteome</keyword>
<reference evidence="2" key="1">
    <citation type="submission" date="2023-10" db="EMBL/GenBank/DDBJ databases">
        <title>Characterization and whole genome sequencing of a novel strain of Bergeyella porcorum QD2021 isolated from pig.</title>
        <authorList>
            <person name="Liu G."/>
            <person name="Chen C."/>
            <person name="Han X."/>
        </authorList>
    </citation>
    <scope>NUCLEOTIDE SEQUENCE</scope>
    <source>
        <strain evidence="2">QD2021</strain>
    </source>
</reference>